<dbReference type="PROSITE" id="PS51935">
    <property type="entry name" value="NLPC_P60"/>
    <property type="match status" value="1"/>
</dbReference>
<dbReference type="Gene3D" id="3.90.1720.10">
    <property type="entry name" value="endopeptidase domain like (from Nostoc punctiforme)"/>
    <property type="match status" value="1"/>
</dbReference>
<proteinExistence type="inferred from homology"/>
<evidence type="ECO:0000256" key="1">
    <source>
        <dbReference type="ARBA" id="ARBA00007074"/>
    </source>
</evidence>
<gene>
    <name evidence="7" type="ORF">ACFFHU_03365</name>
</gene>
<evidence type="ECO:0000256" key="5">
    <source>
        <dbReference type="SAM" id="Coils"/>
    </source>
</evidence>
<dbReference type="PANTHER" id="PTHR47359">
    <property type="entry name" value="PEPTIDOGLYCAN DL-ENDOPEPTIDASE CWLO"/>
    <property type="match status" value="1"/>
</dbReference>
<evidence type="ECO:0000259" key="6">
    <source>
        <dbReference type="PROSITE" id="PS51935"/>
    </source>
</evidence>
<organism evidence="7 8">
    <name type="scientific">Plantactinospora siamensis</name>
    <dbReference type="NCBI Taxonomy" id="555372"/>
    <lineage>
        <taxon>Bacteria</taxon>
        <taxon>Bacillati</taxon>
        <taxon>Actinomycetota</taxon>
        <taxon>Actinomycetes</taxon>
        <taxon>Micromonosporales</taxon>
        <taxon>Micromonosporaceae</taxon>
        <taxon>Plantactinospora</taxon>
    </lineage>
</organism>
<dbReference type="InterPro" id="IPR038765">
    <property type="entry name" value="Papain-like_cys_pep_sf"/>
</dbReference>
<evidence type="ECO:0000256" key="4">
    <source>
        <dbReference type="ARBA" id="ARBA00022807"/>
    </source>
</evidence>
<feature type="domain" description="NlpC/P60" evidence="6">
    <location>
        <begin position="188"/>
        <end position="302"/>
    </location>
</feature>
<dbReference type="EMBL" id="JBHLUE010000002">
    <property type="protein sequence ID" value="MFC0563208.1"/>
    <property type="molecule type" value="Genomic_DNA"/>
</dbReference>
<protein>
    <submittedName>
        <fullName evidence="7">NlpC/P60 family protein</fullName>
    </submittedName>
</protein>
<keyword evidence="5" id="KW-0175">Coiled coil</keyword>
<feature type="coiled-coil region" evidence="5">
    <location>
        <begin position="133"/>
        <end position="164"/>
    </location>
</feature>
<dbReference type="Proteomes" id="UP001589894">
    <property type="component" value="Unassembled WGS sequence"/>
</dbReference>
<keyword evidence="4" id="KW-0788">Thiol protease</keyword>
<evidence type="ECO:0000256" key="3">
    <source>
        <dbReference type="ARBA" id="ARBA00022801"/>
    </source>
</evidence>
<sequence>MLMGAAPAHADPSTAEIEKQIDDAWNKLEPTIEKHNAAKQELDAKRKQADALEKKIQPLQLQVDLAMNKVGGFAAEAYKGDQASAINAILTTGSPNALVDQLELLDHFAHQQQQDVQAASDLRAKYAAQKAPLDLLVAQLTEQEAELAQKAKDINTEIDRLQKLRLKVYGNGGGGVFAPAPCPAKYPGGDAGKVVKFACKQIGKPYIWGADGPSTYDCSGLMLAAWAQVGVSLPHNAAQQYHSMRHVSRSELQPGDLVFYNGLAHVGMYVGNDWVVHAPQSGDHVRMKNIDKGSIVGYGRPG</sequence>
<name>A0ABV6NSX7_9ACTN</name>
<accession>A0ABV6NSX7</accession>
<dbReference type="InterPro" id="IPR051794">
    <property type="entry name" value="PG_Endopeptidase_C40"/>
</dbReference>
<dbReference type="RefSeq" id="WP_377335516.1">
    <property type="nucleotide sequence ID" value="NZ_JBHLUE010000002.1"/>
</dbReference>
<keyword evidence="3" id="KW-0378">Hydrolase</keyword>
<evidence type="ECO:0000256" key="2">
    <source>
        <dbReference type="ARBA" id="ARBA00022670"/>
    </source>
</evidence>
<comment type="caution">
    <text evidence="7">The sequence shown here is derived from an EMBL/GenBank/DDBJ whole genome shotgun (WGS) entry which is preliminary data.</text>
</comment>
<dbReference type="PANTHER" id="PTHR47359:SF3">
    <property type="entry name" value="NLP_P60 DOMAIN-CONTAINING PROTEIN-RELATED"/>
    <property type="match status" value="1"/>
</dbReference>
<feature type="coiled-coil region" evidence="5">
    <location>
        <begin position="32"/>
        <end position="62"/>
    </location>
</feature>
<evidence type="ECO:0000313" key="7">
    <source>
        <dbReference type="EMBL" id="MFC0563208.1"/>
    </source>
</evidence>
<dbReference type="Pfam" id="PF00877">
    <property type="entry name" value="NLPC_P60"/>
    <property type="match status" value="1"/>
</dbReference>
<keyword evidence="2" id="KW-0645">Protease</keyword>
<dbReference type="Gene3D" id="6.10.250.3150">
    <property type="match status" value="1"/>
</dbReference>
<dbReference type="SUPFAM" id="SSF54001">
    <property type="entry name" value="Cysteine proteinases"/>
    <property type="match status" value="1"/>
</dbReference>
<keyword evidence="8" id="KW-1185">Reference proteome</keyword>
<dbReference type="InterPro" id="IPR000064">
    <property type="entry name" value="NLP_P60_dom"/>
</dbReference>
<evidence type="ECO:0000313" key="8">
    <source>
        <dbReference type="Proteomes" id="UP001589894"/>
    </source>
</evidence>
<comment type="similarity">
    <text evidence="1">Belongs to the peptidase C40 family.</text>
</comment>
<reference evidence="7 8" key="1">
    <citation type="submission" date="2024-09" db="EMBL/GenBank/DDBJ databases">
        <authorList>
            <person name="Sun Q."/>
            <person name="Mori K."/>
        </authorList>
    </citation>
    <scope>NUCLEOTIDE SEQUENCE [LARGE SCALE GENOMIC DNA]</scope>
    <source>
        <strain evidence="7 8">TBRC 2205</strain>
    </source>
</reference>